<evidence type="ECO:0000313" key="2">
    <source>
        <dbReference type="EMBL" id="GAH27488.1"/>
    </source>
</evidence>
<comment type="caution">
    <text evidence="2">The sequence shown here is derived from an EMBL/GenBank/DDBJ whole genome shotgun (WGS) entry which is preliminary data.</text>
</comment>
<organism evidence="2">
    <name type="scientific">marine sediment metagenome</name>
    <dbReference type="NCBI Taxonomy" id="412755"/>
    <lineage>
        <taxon>unclassified sequences</taxon>
        <taxon>metagenomes</taxon>
        <taxon>ecological metagenomes</taxon>
    </lineage>
</organism>
<keyword evidence="1" id="KW-0812">Transmembrane</keyword>
<proteinExistence type="predicted"/>
<feature type="transmembrane region" description="Helical" evidence="1">
    <location>
        <begin position="34"/>
        <end position="62"/>
    </location>
</feature>
<sequence length="68" mass="7064">MAALFATVGIATLIIAIVWFIIGIGVWKTNAYAWGIAFVFVLLAVIFGVIGLFGGLLGIAAYTVGVMS</sequence>
<evidence type="ECO:0000256" key="1">
    <source>
        <dbReference type="SAM" id="Phobius"/>
    </source>
</evidence>
<accession>X1G3B3</accession>
<dbReference type="AlphaFoldDB" id="X1G3B3"/>
<keyword evidence="1" id="KW-0472">Membrane</keyword>
<name>X1G3B3_9ZZZZ</name>
<feature type="transmembrane region" description="Helical" evidence="1">
    <location>
        <begin position="6"/>
        <end position="27"/>
    </location>
</feature>
<keyword evidence="1" id="KW-1133">Transmembrane helix</keyword>
<feature type="non-terminal residue" evidence="2">
    <location>
        <position position="68"/>
    </location>
</feature>
<dbReference type="EMBL" id="BART01040247">
    <property type="protein sequence ID" value="GAH27488.1"/>
    <property type="molecule type" value="Genomic_DNA"/>
</dbReference>
<protein>
    <submittedName>
        <fullName evidence="2">Uncharacterized protein</fullName>
    </submittedName>
</protein>
<gene>
    <name evidence="2" type="ORF">S01H4_65638</name>
</gene>
<reference evidence="2" key="1">
    <citation type="journal article" date="2014" name="Front. Microbiol.">
        <title>High frequency of phylogenetically diverse reductive dehalogenase-homologous genes in deep subseafloor sedimentary metagenomes.</title>
        <authorList>
            <person name="Kawai M."/>
            <person name="Futagami T."/>
            <person name="Toyoda A."/>
            <person name="Takaki Y."/>
            <person name="Nishi S."/>
            <person name="Hori S."/>
            <person name="Arai W."/>
            <person name="Tsubouchi T."/>
            <person name="Morono Y."/>
            <person name="Uchiyama I."/>
            <person name="Ito T."/>
            <person name="Fujiyama A."/>
            <person name="Inagaki F."/>
            <person name="Takami H."/>
        </authorList>
    </citation>
    <scope>NUCLEOTIDE SEQUENCE</scope>
    <source>
        <strain evidence="2">Expedition CK06-06</strain>
    </source>
</reference>